<evidence type="ECO:0000313" key="2">
    <source>
        <dbReference type="EMBL" id="SDT29769.1"/>
    </source>
</evidence>
<keyword evidence="3" id="KW-1185">Reference proteome</keyword>
<dbReference type="OrthoDB" id="4827793at2"/>
<dbReference type="Proteomes" id="UP000181956">
    <property type="component" value="Chromosome I"/>
</dbReference>
<gene>
    <name evidence="2" type="ORF">SAMN04489834_3351</name>
</gene>
<protein>
    <recommendedName>
        <fullName evidence="4">Integral membrane protein</fullName>
    </recommendedName>
</protein>
<organism evidence="2 3">
    <name type="scientific">Microterricola viridarii</name>
    <dbReference type="NCBI Taxonomy" id="412690"/>
    <lineage>
        <taxon>Bacteria</taxon>
        <taxon>Bacillati</taxon>
        <taxon>Actinomycetota</taxon>
        <taxon>Actinomycetes</taxon>
        <taxon>Micrococcales</taxon>
        <taxon>Microbacteriaceae</taxon>
        <taxon>Microterricola</taxon>
    </lineage>
</organism>
<proteinExistence type="predicted"/>
<accession>A0A1H1Z8B4</accession>
<evidence type="ECO:0000256" key="1">
    <source>
        <dbReference type="SAM" id="Phobius"/>
    </source>
</evidence>
<reference evidence="3" key="1">
    <citation type="submission" date="2016-10" db="EMBL/GenBank/DDBJ databases">
        <authorList>
            <person name="Varghese N."/>
            <person name="Submissions S."/>
        </authorList>
    </citation>
    <scope>NUCLEOTIDE SEQUENCE [LARGE SCALE GENOMIC DNA]</scope>
    <source>
        <strain evidence="3">DSM 21772</strain>
    </source>
</reference>
<feature type="transmembrane region" description="Helical" evidence="1">
    <location>
        <begin position="20"/>
        <end position="42"/>
    </location>
</feature>
<sequence>MGGNELEVRERADATGVRGFARSVVTESAVYGVILVSAMVIVTGQKSDASIDVFLKVLGTVIVFWIAHIFAEVVGGFGATGDEDAVSVRKLIAHGVQRSWGLLAAALIPLGVILLGTVGVLSDDAAVWAALWVDVVLLGVLGYLAVARRTRRQAPRLVGALLTAALGVGIMLLKAFIH</sequence>
<keyword evidence="1" id="KW-0812">Transmembrane</keyword>
<evidence type="ECO:0000313" key="3">
    <source>
        <dbReference type="Proteomes" id="UP000181956"/>
    </source>
</evidence>
<evidence type="ECO:0008006" key="4">
    <source>
        <dbReference type="Google" id="ProtNLM"/>
    </source>
</evidence>
<dbReference type="EMBL" id="LT629742">
    <property type="protein sequence ID" value="SDT29769.1"/>
    <property type="molecule type" value="Genomic_DNA"/>
</dbReference>
<feature type="transmembrane region" description="Helical" evidence="1">
    <location>
        <begin position="127"/>
        <end position="146"/>
    </location>
</feature>
<keyword evidence="1" id="KW-1133">Transmembrane helix</keyword>
<feature type="transmembrane region" description="Helical" evidence="1">
    <location>
        <begin position="158"/>
        <end position="177"/>
    </location>
</feature>
<dbReference type="RefSeq" id="WP_083365049.1">
    <property type="nucleotide sequence ID" value="NZ_LT629742.1"/>
</dbReference>
<feature type="transmembrane region" description="Helical" evidence="1">
    <location>
        <begin position="100"/>
        <end position="121"/>
    </location>
</feature>
<dbReference type="AlphaFoldDB" id="A0A1H1Z8B4"/>
<feature type="transmembrane region" description="Helical" evidence="1">
    <location>
        <begin position="54"/>
        <end position="79"/>
    </location>
</feature>
<name>A0A1H1Z8B4_9MICO</name>
<keyword evidence="1" id="KW-0472">Membrane</keyword>